<sequence>MIQLLILILALCLLGIGWYMKRHQHDLLILFTQSNTKTIKAFYQTFFTLGIIGIPLGIFITSRIISLIYVIIILVISAVFGINLAKNWK</sequence>
<dbReference type="Proteomes" id="UP000287857">
    <property type="component" value="Unassembled WGS sequence"/>
</dbReference>
<keyword evidence="3" id="KW-1185">Reference proteome</keyword>
<feature type="transmembrane region" description="Helical" evidence="1">
    <location>
        <begin position="41"/>
        <end position="60"/>
    </location>
</feature>
<dbReference type="AlphaFoldDB" id="A0A430A077"/>
<evidence type="ECO:0000313" key="2">
    <source>
        <dbReference type="EMBL" id="RST99740.1"/>
    </source>
</evidence>
<keyword evidence="1" id="KW-0812">Transmembrane</keyword>
<keyword evidence="1" id="KW-1133">Transmembrane helix</keyword>
<protein>
    <recommendedName>
        <fullName evidence="4">DUF3784 domain-containing protein</fullName>
    </recommendedName>
</protein>
<accession>A0A430A077</accession>
<dbReference type="EMBL" id="NGJS01000003">
    <property type="protein sequence ID" value="RST99740.1"/>
    <property type="molecule type" value="Genomic_DNA"/>
</dbReference>
<comment type="caution">
    <text evidence="2">The sequence shown here is derived from an EMBL/GenBank/DDBJ whole genome shotgun (WGS) entry which is preliminary data.</text>
</comment>
<evidence type="ECO:0000313" key="3">
    <source>
        <dbReference type="Proteomes" id="UP000287857"/>
    </source>
</evidence>
<keyword evidence="1" id="KW-0472">Membrane</keyword>
<name>A0A430A077_9ENTE</name>
<gene>
    <name evidence="2" type="ORF">CBF37_03165</name>
</gene>
<dbReference type="RefSeq" id="WP_125983275.1">
    <property type="nucleotide sequence ID" value="NZ_NGJS01000003.1"/>
</dbReference>
<feature type="transmembrane region" description="Helical" evidence="1">
    <location>
        <begin position="67"/>
        <end position="85"/>
    </location>
</feature>
<evidence type="ECO:0000256" key="1">
    <source>
        <dbReference type="SAM" id="Phobius"/>
    </source>
</evidence>
<evidence type="ECO:0008006" key="4">
    <source>
        <dbReference type="Google" id="ProtNLM"/>
    </source>
</evidence>
<proteinExistence type="predicted"/>
<organism evidence="2 3">
    <name type="scientific">Vagococcus vulneris</name>
    <dbReference type="NCBI Taxonomy" id="1977869"/>
    <lineage>
        <taxon>Bacteria</taxon>
        <taxon>Bacillati</taxon>
        <taxon>Bacillota</taxon>
        <taxon>Bacilli</taxon>
        <taxon>Lactobacillales</taxon>
        <taxon>Enterococcaceae</taxon>
        <taxon>Vagococcus</taxon>
    </lineage>
</organism>
<reference evidence="2 3" key="1">
    <citation type="submission" date="2017-05" db="EMBL/GenBank/DDBJ databases">
        <title>Vagococcus spp. assemblies.</title>
        <authorList>
            <person name="Gulvik C.A."/>
        </authorList>
    </citation>
    <scope>NUCLEOTIDE SEQUENCE [LARGE SCALE GENOMIC DNA]</scope>
    <source>
        <strain evidence="2 3">SS1995</strain>
    </source>
</reference>